<evidence type="ECO:0000256" key="2">
    <source>
        <dbReference type="ARBA" id="ARBA00022801"/>
    </source>
</evidence>
<comment type="cofactor">
    <cofactor evidence="1">
        <name>Mg(2+)</name>
        <dbReference type="ChEBI" id="CHEBI:18420"/>
    </cofactor>
</comment>
<dbReference type="CDD" id="cd04672">
    <property type="entry name" value="NUDIX_CDP-Chase_like"/>
    <property type="match status" value="1"/>
</dbReference>
<dbReference type="Pfam" id="PF12535">
    <property type="entry name" value="Nudix_N"/>
    <property type="match status" value="1"/>
</dbReference>
<keyword evidence="5" id="KW-1185">Reference proteome</keyword>
<dbReference type="InterPro" id="IPR059176">
    <property type="entry name" value="UDP-X_N"/>
</dbReference>
<keyword evidence="2" id="KW-0378">Hydrolase</keyword>
<reference evidence="4 5" key="1">
    <citation type="submission" date="2017-02" db="EMBL/GenBank/DDBJ databases">
        <authorList>
            <person name="Peterson S.W."/>
        </authorList>
    </citation>
    <scope>NUCLEOTIDE SEQUENCE [LARGE SCALE GENOMIC DNA]</scope>
    <source>
        <strain evidence="4 5">USBA 369</strain>
    </source>
</reference>
<dbReference type="STRING" id="1365950.SAMN05428963_11637"/>
<dbReference type="EMBL" id="FUXL01000016">
    <property type="protein sequence ID" value="SKA33526.1"/>
    <property type="molecule type" value="Genomic_DNA"/>
</dbReference>
<evidence type="ECO:0000313" key="4">
    <source>
        <dbReference type="EMBL" id="SKA33526.1"/>
    </source>
</evidence>
<dbReference type="SUPFAM" id="SSF55811">
    <property type="entry name" value="Nudix"/>
    <property type="match status" value="1"/>
</dbReference>
<evidence type="ECO:0000256" key="1">
    <source>
        <dbReference type="ARBA" id="ARBA00001946"/>
    </source>
</evidence>
<protein>
    <submittedName>
        <fullName evidence="4">ADP-ribose pyrophosphatase YjhB, NUDIX family</fullName>
    </submittedName>
</protein>
<dbReference type="RefSeq" id="WP_078709840.1">
    <property type="nucleotide sequence ID" value="NZ_FUXL01000016.1"/>
</dbReference>
<dbReference type="PANTHER" id="PTHR43046">
    <property type="entry name" value="GDP-MANNOSE MANNOSYL HYDROLASE"/>
    <property type="match status" value="1"/>
</dbReference>
<dbReference type="PANTHER" id="PTHR43046:SF16">
    <property type="entry name" value="ADP-RIBOSE PYROPHOSPHATASE YJHB-RELATED"/>
    <property type="match status" value="1"/>
</dbReference>
<gene>
    <name evidence="4" type="ORF">SAMN05428963_11637</name>
</gene>
<feature type="domain" description="Nudix hydrolase" evidence="3">
    <location>
        <begin position="70"/>
        <end position="197"/>
    </location>
</feature>
<dbReference type="PROSITE" id="PS51462">
    <property type="entry name" value="NUDIX"/>
    <property type="match status" value="1"/>
</dbReference>
<evidence type="ECO:0000259" key="3">
    <source>
        <dbReference type="PROSITE" id="PS51462"/>
    </source>
</evidence>
<dbReference type="GO" id="GO:0016787">
    <property type="term" value="F:hydrolase activity"/>
    <property type="evidence" value="ECO:0007669"/>
    <property type="project" value="UniProtKB-KW"/>
</dbReference>
<name>A0A1T4SZ70_9HYPH</name>
<dbReference type="InterPro" id="IPR000086">
    <property type="entry name" value="NUDIX_hydrolase_dom"/>
</dbReference>
<dbReference type="Proteomes" id="UP000190135">
    <property type="component" value="Unassembled WGS sequence"/>
</dbReference>
<sequence>MSNVEPDWLKWTRELQAIAQSGLAYVKDPYDKERYEMLRALASRVMSSHTGVPAERIEQLFTGEEGYATPKVDVRGATFDAEGRILMVREVMDGGRWTLPGGWADVNLTAAENTVKEVFEESGYEAEVTKLAAVWDRTRQGHPSKAFSCCKFFFVCRLLGGSPSASLETSEVGWFAEDAIPDDLSLGRVLPGQIARMFAHWRNPDLPTDYD</sequence>
<dbReference type="AlphaFoldDB" id="A0A1T4SZ70"/>
<dbReference type="Gene3D" id="6.10.250.1120">
    <property type="match status" value="1"/>
</dbReference>
<accession>A0A1T4SZ70</accession>
<dbReference type="InterPro" id="IPR015797">
    <property type="entry name" value="NUDIX_hydrolase-like_dom_sf"/>
</dbReference>
<dbReference type="OrthoDB" id="8480561at2"/>
<evidence type="ECO:0000313" key="5">
    <source>
        <dbReference type="Proteomes" id="UP000190135"/>
    </source>
</evidence>
<organism evidence="4 5">
    <name type="scientific">Consotaella salsifontis</name>
    <dbReference type="NCBI Taxonomy" id="1365950"/>
    <lineage>
        <taxon>Bacteria</taxon>
        <taxon>Pseudomonadati</taxon>
        <taxon>Pseudomonadota</taxon>
        <taxon>Alphaproteobacteria</taxon>
        <taxon>Hyphomicrobiales</taxon>
        <taxon>Aurantimonadaceae</taxon>
        <taxon>Consotaella</taxon>
    </lineage>
</organism>
<dbReference type="Pfam" id="PF00293">
    <property type="entry name" value="NUDIX"/>
    <property type="match status" value="1"/>
</dbReference>
<dbReference type="Gene3D" id="3.90.79.10">
    <property type="entry name" value="Nucleoside Triphosphate Pyrophosphohydrolase"/>
    <property type="match status" value="1"/>
</dbReference>
<proteinExistence type="predicted"/>